<dbReference type="HOGENOM" id="CLU_2599324_0_0_4"/>
<sequence length="79" mass="8572">MQAVAQMIKRTRGQPTALTAVHIGYRQWVCLLVVAGSTQLFEKSAYPSKPAGAPHTLQLQTATSLSLSDKRILDAAIHK</sequence>
<reference evidence="1 2" key="1">
    <citation type="journal article" date="2011" name="J. Bacteriol.">
        <title>Complete genome sequence of Burkholderia rhizoxinica, an endosymbiont of Rhizopus microsporus.</title>
        <authorList>
            <person name="Lackner G."/>
            <person name="Moebius N."/>
            <person name="Partida-Martinez L."/>
            <person name="Hertweck C."/>
        </authorList>
    </citation>
    <scope>NUCLEOTIDE SEQUENCE [LARGE SCALE GENOMIC DNA]</scope>
    <source>
        <strain evidence="2">DSM 19002 / CIP 109453 / HKI 454</strain>
    </source>
</reference>
<dbReference type="KEGG" id="brh:RBRH_00026"/>
<protein>
    <submittedName>
        <fullName evidence="1">Uncharacterized protein</fullName>
    </submittedName>
</protein>
<dbReference type="AlphaFoldDB" id="E5AKB5"/>
<dbReference type="STRING" id="882378.RBRH_00026"/>
<evidence type="ECO:0000313" key="2">
    <source>
        <dbReference type="Proteomes" id="UP000007437"/>
    </source>
</evidence>
<dbReference type="EMBL" id="FR687359">
    <property type="protein sequence ID" value="CBW73587.1"/>
    <property type="molecule type" value="Genomic_DNA"/>
</dbReference>
<name>E5AKB5_MYCRK</name>
<dbReference type="Proteomes" id="UP000007437">
    <property type="component" value="Chromosome"/>
</dbReference>
<evidence type="ECO:0000313" key="1">
    <source>
        <dbReference type="EMBL" id="CBW73587.1"/>
    </source>
</evidence>
<proteinExistence type="predicted"/>
<organism evidence="1 2">
    <name type="scientific">Mycetohabitans rhizoxinica (strain DSM 19002 / CIP 109453 / HKI 454)</name>
    <name type="common">Paraburkholderia rhizoxinica</name>
    <dbReference type="NCBI Taxonomy" id="882378"/>
    <lineage>
        <taxon>Bacteria</taxon>
        <taxon>Pseudomonadati</taxon>
        <taxon>Pseudomonadota</taxon>
        <taxon>Betaproteobacteria</taxon>
        <taxon>Burkholderiales</taxon>
        <taxon>Burkholderiaceae</taxon>
        <taxon>Mycetohabitans</taxon>
    </lineage>
</organism>
<gene>
    <name evidence="1" type="ordered locus">RBRH_00026</name>
</gene>
<accession>E5AKB5</accession>